<dbReference type="PROSITE" id="PS51469">
    <property type="entry name" value="SUN"/>
    <property type="match status" value="1"/>
</dbReference>
<feature type="transmembrane region" description="Helical" evidence="7">
    <location>
        <begin position="306"/>
        <end position="328"/>
    </location>
</feature>
<name>A0AAD5PLA7_9CRUS</name>
<keyword evidence="10" id="KW-1185">Reference proteome</keyword>
<feature type="domain" description="SUN" evidence="8">
    <location>
        <begin position="647"/>
        <end position="808"/>
    </location>
</feature>
<keyword evidence="4 7" id="KW-0472">Membrane</keyword>
<keyword evidence="5" id="KW-0175">Coiled coil</keyword>
<feature type="compositionally biased region" description="Polar residues" evidence="6">
    <location>
        <begin position="27"/>
        <end position="42"/>
    </location>
</feature>
<sequence>MATRPRQRKDSDADSVGSAASEPAITRSRSTTPFTLRSQCTRHGSECPEGHGMNFRNRLKVSPRSSSKKTPRKNVIGTHESIIKNLARNLEVQHPLGHPDYPVSTKNSPRKKLRNHTSDYSSAEEEERRKDEICTTSSIIASTPSPISLKTTPLKRSAEKTDYTYAKSYSYRTKVTPERVICMPNMTRRSIERCHGVGYSSPELRFGSIGKSTDLNTNYANGHESDLELEDQEPYQLKTPPRSYRSTAYCFSSFAYSKLRGMMFSLAWWIYLITCYSLLLDTFVLQSRGIVKLRDFCRQRFKINRNLLMLFLFLPLCFFAGGMLYSALHAFNFRTEDKPPNTIVNPLPSQESFPPSSTYSNLLLDSPSSSNLIPPSRLNPSSDSSAPSNHLSPPKPLVDIPSPSVNSVVDLPPSTLSPIAASLHLFDDPILQDIKNEWRLTKDTLLTLQQKVNNYDGKMSDVVSQVSLFQKQLVSVSTTQIRDHAASSEILEGLVDTKLTNLITSLSEKTRLDVDKIAATLSILNEALEQVKELKEWKRTAEEKREKLDSDLSELQHRMNGIGSLSSQMGISVEEAIKRWELDSKPALIQQIKEELLAEIGLQIKLLNADSGRGLSKEEVEQLIRSALGVYDSDKTGLADFALEPAGGVVLSTRCTETYNSHRPRLSIWGFSLWSEPNNPRVVIQPGIVPGQCWSFRGFDGYLVIQLSRKIIPTAFTLEHIPRSLAPDGQIDSAPRNFTVYGLTKEVDIAGVELGHYTYDNLGTPLQSFQVQARNPGAFSIVELRIHSNYGNLNYTCLYRFRVHGQVA</sequence>
<organism evidence="9 10">
    <name type="scientific">Daphnia sinensis</name>
    <dbReference type="NCBI Taxonomy" id="1820382"/>
    <lineage>
        <taxon>Eukaryota</taxon>
        <taxon>Metazoa</taxon>
        <taxon>Ecdysozoa</taxon>
        <taxon>Arthropoda</taxon>
        <taxon>Crustacea</taxon>
        <taxon>Branchiopoda</taxon>
        <taxon>Diplostraca</taxon>
        <taxon>Cladocera</taxon>
        <taxon>Anomopoda</taxon>
        <taxon>Daphniidae</taxon>
        <taxon>Daphnia</taxon>
        <taxon>Daphnia similis group</taxon>
    </lineage>
</organism>
<proteinExistence type="predicted"/>
<dbReference type="FunFam" id="2.60.120.260:FF:000259">
    <property type="entry name" value="SUN domain-containing protein"/>
    <property type="match status" value="1"/>
</dbReference>
<keyword evidence="3 7" id="KW-1133">Transmembrane helix</keyword>
<comment type="caution">
    <text evidence="9">The sequence shown here is derived from an EMBL/GenBank/DDBJ whole genome shotgun (WGS) entry which is preliminary data.</text>
</comment>
<evidence type="ECO:0000256" key="3">
    <source>
        <dbReference type="ARBA" id="ARBA00022989"/>
    </source>
</evidence>
<evidence type="ECO:0000256" key="4">
    <source>
        <dbReference type="ARBA" id="ARBA00023136"/>
    </source>
</evidence>
<keyword evidence="2 7" id="KW-0812">Transmembrane</keyword>
<dbReference type="GO" id="GO:0034993">
    <property type="term" value="C:meiotic nuclear membrane microtubule tethering complex"/>
    <property type="evidence" value="ECO:0007669"/>
    <property type="project" value="TreeGrafter"/>
</dbReference>
<evidence type="ECO:0000256" key="6">
    <source>
        <dbReference type="SAM" id="MobiDB-lite"/>
    </source>
</evidence>
<evidence type="ECO:0000259" key="8">
    <source>
        <dbReference type="PROSITE" id="PS51469"/>
    </source>
</evidence>
<dbReference type="Pfam" id="PF07738">
    <property type="entry name" value="Sad1_UNC"/>
    <property type="match status" value="1"/>
</dbReference>
<dbReference type="EMBL" id="WJBH02000150">
    <property type="protein sequence ID" value="KAI9550427.1"/>
    <property type="molecule type" value="Genomic_DNA"/>
</dbReference>
<dbReference type="GO" id="GO:0043495">
    <property type="term" value="F:protein-membrane adaptor activity"/>
    <property type="evidence" value="ECO:0007669"/>
    <property type="project" value="TreeGrafter"/>
</dbReference>
<feature type="region of interest" description="Disordered" evidence="6">
    <location>
        <begin position="374"/>
        <end position="397"/>
    </location>
</feature>
<evidence type="ECO:0000256" key="1">
    <source>
        <dbReference type="ARBA" id="ARBA00004370"/>
    </source>
</evidence>
<dbReference type="Proteomes" id="UP000820818">
    <property type="component" value="Unassembled WGS sequence"/>
</dbReference>
<evidence type="ECO:0000313" key="9">
    <source>
        <dbReference type="EMBL" id="KAI9550427.1"/>
    </source>
</evidence>
<feature type="region of interest" description="Disordered" evidence="6">
    <location>
        <begin position="94"/>
        <end position="138"/>
    </location>
</feature>
<gene>
    <name evidence="9" type="ORF">GHT06_001706</name>
</gene>
<dbReference type="Gene3D" id="2.60.120.260">
    <property type="entry name" value="Galactose-binding domain-like"/>
    <property type="match status" value="1"/>
</dbReference>
<evidence type="ECO:0000256" key="7">
    <source>
        <dbReference type="SAM" id="Phobius"/>
    </source>
</evidence>
<dbReference type="InterPro" id="IPR045119">
    <property type="entry name" value="SUN1-5"/>
</dbReference>
<feature type="coiled-coil region" evidence="5">
    <location>
        <begin position="524"/>
        <end position="558"/>
    </location>
</feature>
<dbReference type="InterPro" id="IPR012919">
    <property type="entry name" value="SUN_dom"/>
</dbReference>
<protein>
    <recommendedName>
        <fullName evidence="8">SUN domain-containing protein</fullName>
    </recommendedName>
</protein>
<evidence type="ECO:0000256" key="2">
    <source>
        <dbReference type="ARBA" id="ARBA00022692"/>
    </source>
</evidence>
<evidence type="ECO:0000313" key="10">
    <source>
        <dbReference type="Proteomes" id="UP000820818"/>
    </source>
</evidence>
<evidence type="ECO:0000256" key="5">
    <source>
        <dbReference type="SAM" id="Coils"/>
    </source>
</evidence>
<feature type="transmembrane region" description="Helical" evidence="7">
    <location>
        <begin position="266"/>
        <end position="285"/>
    </location>
</feature>
<dbReference type="PANTHER" id="PTHR12911:SF8">
    <property type="entry name" value="KLAROID PROTEIN-RELATED"/>
    <property type="match status" value="1"/>
</dbReference>
<comment type="subcellular location">
    <subcellularLocation>
        <location evidence="1">Membrane</location>
    </subcellularLocation>
</comment>
<feature type="region of interest" description="Disordered" evidence="6">
    <location>
        <begin position="1"/>
        <end position="79"/>
    </location>
</feature>
<dbReference type="AlphaFoldDB" id="A0AAD5PLA7"/>
<reference evidence="9" key="1">
    <citation type="submission" date="2022-05" db="EMBL/GenBank/DDBJ databases">
        <title>A multi-omics perspective on studying reproductive biology in Daphnia sinensis.</title>
        <authorList>
            <person name="Jia J."/>
        </authorList>
    </citation>
    <scope>NUCLEOTIDE SEQUENCE</scope>
    <source>
        <strain evidence="9">WSL</strain>
    </source>
</reference>
<dbReference type="PANTHER" id="PTHR12911">
    <property type="entry name" value="SAD1/UNC-84-LIKE PROTEIN-RELATED"/>
    <property type="match status" value="1"/>
</dbReference>
<accession>A0AAD5PLA7</accession>
<feature type="compositionally biased region" description="Basic residues" evidence="6">
    <location>
        <begin position="57"/>
        <end position="72"/>
    </location>
</feature>